<reference evidence="2 3" key="1">
    <citation type="submission" date="2019-11" db="EMBL/GenBank/DDBJ databases">
        <title>Whole genome sequence of Oryza granulata.</title>
        <authorList>
            <person name="Li W."/>
        </authorList>
    </citation>
    <scope>NUCLEOTIDE SEQUENCE [LARGE SCALE GENOMIC DNA]</scope>
    <source>
        <strain evidence="3">cv. Menghai</strain>
        <tissue evidence="2">Leaf</tissue>
    </source>
</reference>
<proteinExistence type="predicted"/>
<sequence>NFPDTSSPARAWQPVGERAGQEASSCEAVVARRELGEGSGGAKPNRLWRWRGCGSSSLSAVKLLVDFHDATAAADGGGAHQQLDLPFNSVQFPASH</sequence>
<dbReference type="Proteomes" id="UP000479710">
    <property type="component" value="Unassembled WGS sequence"/>
</dbReference>
<keyword evidence="3" id="KW-1185">Reference proteome</keyword>
<evidence type="ECO:0000313" key="3">
    <source>
        <dbReference type="Proteomes" id="UP000479710"/>
    </source>
</evidence>
<name>A0A6G1BQU3_9ORYZ</name>
<protein>
    <submittedName>
        <fullName evidence="2">Uncharacterized protein</fullName>
    </submittedName>
</protein>
<organism evidence="2 3">
    <name type="scientific">Oryza meyeriana var. granulata</name>
    <dbReference type="NCBI Taxonomy" id="110450"/>
    <lineage>
        <taxon>Eukaryota</taxon>
        <taxon>Viridiplantae</taxon>
        <taxon>Streptophyta</taxon>
        <taxon>Embryophyta</taxon>
        <taxon>Tracheophyta</taxon>
        <taxon>Spermatophyta</taxon>
        <taxon>Magnoliopsida</taxon>
        <taxon>Liliopsida</taxon>
        <taxon>Poales</taxon>
        <taxon>Poaceae</taxon>
        <taxon>BOP clade</taxon>
        <taxon>Oryzoideae</taxon>
        <taxon>Oryzeae</taxon>
        <taxon>Oryzinae</taxon>
        <taxon>Oryza</taxon>
        <taxon>Oryza meyeriana</taxon>
    </lineage>
</organism>
<feature type="non-terminal residue" evidence="2">
    <location>
        <position position="1"/>
    </location>
</feature>
<evidence type="ECO:0000313" key="2">
    <source>
        <dbReference type="EMBL" id="KAF0890127.1"/>
    </source>
</evidence>
<gene>
    <name evidence="2" type="ORF">E2562_037929</name>
</gene>
<feature type="region of interest" description="Disordered" evidence="1">
    <location>
        <begin position="1"/>
        <end position="24"/>
    </location>
</feature>
<accession>A0A6G1BQU3</accession>
<comment type="caution">
    <text evidence="2">The sequence shown here is derived from an EMBL/GenBank/DDBJ whole genome shotgun (WGS) entry which is preliminary data.</text>
</comment>
<evidence type="ECO:0000256" key="1">
    <source>
        <dbReference type="SAM" id="MobiDB-lite"/>
    </source>
</evidence>
<dbReference type="EMBL" id="SPHZ02000012">
    <property type="protein sequence ID" value="KAF0890127.1"/>
    <property type="molecule type" value="Genomic_DNA"/>
</dbReference>
<dbReference type="AlphaFoldDB" id="A0A6G1BQU3"/>